<evidence type="ECO:0000256" key="4">
    <source>
        <dbReference type="ARBA" id="ARBA00022679"/>
    </source>
</evidence>
<keyword evidence="5" id="KW-0256">Endoplasmic reticulum</keyword>
<protein>
    <submittedName>
        <fullName evidence="7">Glycosyl transferase family 28</fullName>
    </submittedName>
</protein>
<reference evidence="8" key="1">
    <citation type="submission" date="2018-08" db="EMBL/GenBank/DDBJ databases">
        <title>Mucilaginibacter sp. MYSH2.</title>
        <authorList>
            <person name="Seo T."/>
        </authorList>
    </citation>
    <scope>NUCLEOTIDE SEQUENCE [LARGE SCALE GENOMIC DNA]</scope>
    <source>
        <strain evidence="8">KIRAN</strain>
    </source>
</reference>
<sequence length="160" mass="18045">MIFVTTGTQEPFDRLIKAMDEIACSLQETEVVAQVAASEFQPKNMAAHKFLPPKEFNELFNKADLIVSHAGMGTIISALVKQKPIVVLPRLAKFSEHRNDHQLATARAFEKLEYVHAAYSLEELRVKLQQLTLKEPGELHRIGQYASKELINSLQNFIVS</sequence>
<keyword evidence="8" id="KW-1185">Reference proteome</keyword>
<evidence type="ECO:0000259" key="6">
    <source>
        <dbReference type="Pfam" id="PF04101"/>
    </source>
</evidence>
<keyword evidence="4 7" id="KW-0808">Transferase</keyword>
<dbReference type="EMBL" id="QWGE01000002">
    <property type="protein sequence ID" value="RIJ42060.1"/>
    <property type="molecule type" value="Genomic_DNA"/>
</dbReference>
<keyword evidence="3" id="KW-0328">Glycosyltransferase</keyword>
<dbReference type="SUPFAM" id="SSF53756">
    <property type="entry name" value="UDP-Glycosyltransferase/glycogen phosphorylase"/>
    <property type="match status" value="1"/>
</dbReference>
<proteinExistence type="inferred from homology"/>
<dbReference type="Gene3D" id="3.40.50.2000">
    <property type="entry name" value="Glycogen Phosphorylase B"/>
    <property type="match status" value="1"/>
</dbReference>
<comment type="subcellular location">
    <subcellularLocation>
        <location evidence="1">Endoplasmic reticulum</location>
    </subcellularLocation>
</comment>
<name>A0A399SEI6_9BACT</name>
<dbReference type="InterPro" id="IPR039042">
    <property type="entry name" value="Alg13-like"/>
</dbReference>
<evidence type="ECO:0000256" key="3">
    <source>
        <dbReference type="ARBA" id="ARBA00022676"/>
    </source>
</evidence>
<accession>A0A399SEI6</accession>
<evidence type="ECO:0000256" key="5">
    <source>
        <dbReference type="ARBA" id="ARBA00022824"/>
    </source>
</evidence>
<dbReference type="Proteomes" id="UP000266005">
    <property type="component" value="Unassembled WGS sequence"/>
</dbReference>
<organism evidence="7 8">
    <name type="scientific">Pontibacter oryzae</name>
    <dbReference type="NCBI Taxonomy" id="2304593"/>
    <lineage>
        <taxon>Bacteria</taxon>
        <taxon>Pseudomonadati</taxon>
        <taxon>Bacteroidota</taxon>
        <taxon>Cytophagia</taxon>
        <taxon>Cytophagales</taxon>
        <taxon>Hymenobacteraceae</taxon>
        <taxon>Pontibacter</taxon>
    </lineage>
</organism>
<dbReference type="OrthoDB" id="9814973at2"/>
<evidence type="ECO:0000313" key="8">
    <source>
        <dbReference type="Proteomes" id="UP000266005"/>
    </source>
</evidence>
<dbReference type="NCBIfam" id="NF041548">
    <property type="entry name" value="PssE"/>
    <property type="match status" value="1"/>
</dbReference>
<dbReference type="PANTHER" id="PTHR12867:SF6">
    <property type="entry name" value="N-ACETYLGLUCOSAMINYLDIPHOSPHODOLICHOL N-ACETYLGLUCOSAMINYLTRANSFERASE"/>
    <property type="match status" value="1"/>
</dbReference>
<dbReference type="GO" id="GO:0006488">
    <property type="term" value="P:dolichol-linked oligosaccharide biosynthetic process"/>
    <property type="evidence" value="ECO:0007669"/>
    <property type="project" value="InterPro"/>
</dbReference>
<dbReference type="AlphaFoldDB" id="A0A399SEI6"/>
<dbReference type="InterPro" id="IPR007235">
    <property type="entry name" value="Glyco_trans_28_C"/>
</dbReference>
<dbReference type="Pfam" id="PF04101">
    <property type="entry name" value="Glyco_tran_28_C"/>
    <property type="match status" value="1"/>
</dbReference>
<feature type="domain" description="Glycosyl transferase family 28 C-terminal" evidence="6">
    <location>
        <begin position="1"/>
        <end position="136"/>
    </location>
</feature>
<evidence type="ECO:0000256" key="1">
    <source>
        <dbReference type="ARBA" id="ARBA00004240"/>
    </source>
</evidence>
<comment type="similarity">
    <text evidence="2">Belongs to the glycosyltransferase 28 family.</text>
</comment>
<evidence type="ECO:0000313" key="7">
    <source>
        <dbReference type="EMBL" id="RIJ42060.1"/>
    </source>
</evidence>
<evidence type="ECO:0000256" key="2">
    <source>
        <dbReference type="ARBA" id="ARBA00006962"/>
    </source>
</evidence>
<gene>
    <name evidence="7" type="ORF">D1627_08685</name>
</gene>
<dbReference type="RefSeq" id="WP_119431804.1">
    <property type="nucleotide sequence ID" value="NZ_QWGE01000002.1"/>
</dbReference>
<dbReference type="InterPro" id="IPR048097">
    <property type="entry name" value="Cps14G-like"/>
</dbReference>
<dbReference type="PANTHER" id="PTHR12867">
    <property type="entry name" value="GLYCOSYL TRANSFERASE-RELATED"/>
    <property type="match status" value="1"/>
</dbReference>
<dbReference type="GO" id="GO:0016758">
    <property type="term" value="F:hexosyltransferase activity"/>
    <property type="evidence" value="ECO:0007669"/>
    <property type="project" value="InterPro"/>
</dbReference>
<comment type="caution">
    <text evidence="7">The sequence shown here is derived from an EMBL/GenBank/DDBJ whole genome shotgun (WGS) entry which is preliminary data.</text>
</comment>